<dbReference type="OrthoDB" id="5348404at2759"/>
<accession>A0A835Y9Y1</accession>
<sequence length="490" mass="51873">MSLLGHTVNSRVLSAQRSHAGSLPVAPRPLAAQPRLIVARGERRSANRSKWATLEPPMPAADQAPLGDAQAQPLSVSEQIWACADDLTPVFSEVDRLVAANVRKVQRAFRDHRIGPHHFAGSTGYGHGDLGREALDAVCAQVMGAEAALMRVQFVSGTHAIASALYAVLRPGDEMLAVAGHPYDTMEEVIGTRGTPGHGSLMEWGVSYRELALGAEGRIDWEALKTAIVPGKTRVAHIQRSCGYALRPTLSIEDIEKAVQIIKAQDPSVVVTVDNCYGEFTDTREPCDVGADLAMGSLIKNPGGTIAPGGGYVAGRADLIGRVAARLYAPGIGIDAGGVSGTTLRTFFQGLFLAPQTTGEALKGGRLVAELLHRLGYVAIPAPGVPEVWSMITAVQLRSREGMQAFCRGIQKTCPIGSYISPEPGVTAGYGDEVIFADGTFIDGSTAELSADGPIREPYVVYCQGGTHWTHWALALEGAITSLNEANARN</sequence>
<organism evidence="2 3">
    <name type="scientific">Edaphochlamys debaryana</name>
    <dbReference type="NCBI Taxonomy" id="47281"/>
    <lineage>
        <taxon>Eukaryota</taxon>
        <taxon>Viridiplantae</taxon>
        <taxon>Chlorophyta</taxon>
        <taxon>core chlorophytes</taxon>
        <taxon>Chlorophyceae</taxon>
        <taxon>CS clade</taxon>
        <taxon>Chlamydomonadales</taxon>
        <taxon>Chlamydomonadales incertae sedis</taxon>
        <taxon>Edaphochlamys</taxon>
    </lineage>
</organism>
<dbReference type="PANTHER" id="PTHR46658">
    <property type="entry name" value="CYS OR MET METABOLISM PYRIDOXAL-PHOSPHATE-DEPENDENT ENZYME"/>
    <property type="match status" value="1"/>
</dbReference>
<evidence type="ECO:0000256" key="1">
    <source>
        <dbReference type="SAM" id="MobiDB-lite"/>
    </source>
</evidence>
<dbReference type="SUPFAM" id="SSF53383">
    <property type="entry name" value="PLP-dependent transferases"/>
    <property type="match status" value="1"/>
</dbReference>
<dbReference type="Gene3D" id="3.90.1150.60">
    <property type="entry name" value="Methioning gamme-lyase, C-terminal domain"/>
    <property type="match status" value="1"/>
</dbReference>
<dbReference type="Proteomes" id="UP000612055">
    <property type="component" value="Unassembled WGS sequence"/>
</dbReference>
<dbReference type="Pfam" id="PF06838">
    <property type="entry name" value="Met_gamma_lyase"/>
    <property type="match status" value="1"/>
</dbReference>
<dbReference type="Gene3D" id="3.40.640.10">
    <property type="entry name" value="Type I PLP-dependent aspartate aminotransferase-like (Major domain)"/>
    <property type="match status" value="1"/>
</dbReference>
<dbReference type="EMBL" id="JAEHOE010000016">
    <property type="protein sequence ID" value="KAG2496926.1"/>
    <property type="molecule type" value="Genomic_DNA"/>
</dbReference>
<protein>
    <submittedName>
        <fullName evidence="2">Uncharacterized protein</fullName>
    </submittedName>
</protein>
<evidence type="ECO:0000313" key="2">
    <source>
        <dbReference type="EMBL" id="KAG2496926.1"/>
    </source>
</evidence>
<name>A0A835Y9Y1_9CHLO</name>
<dbReference type="AlphaFoldDB" id="A0A835Y9Y1"/>
<comment type="caution">
    <text evidence="2">The sequence shown here is derived from an EMBL/GenBank/DDBJ whole genome shotgun (WGS) entry which is preliminary data.</text>
</comment>
<gene>
    <name evidence="2" type="ORF">HYH03_004932</name>
</gene>
<dbReference type="InterPro" id="IPR009651">
    <property type="entry name" value="Met_g_lyase_put"/>
</dbReference>
<reference evidence="2" key="1">
    <citation type="journal article" date="2020" name="bioRxiv">
        <title>Comparative genomics of Chlamydomonas.</title>
        <authorList>
            <person name="Craig R.J."/>
            <person name="Hasan A.R."/>
            <person name="Ness R.W."/>
            <person name="Keightley P.D."/>
        </authorList>
    </citation>
    <scope>NUCLEOTIDE SEQUENCE</scope>
    <source>
        <strain evidence="2">CCAP 11/70</strain>
    </source>
</reference>
<dbReference type="InterPro" id="IPR015421">
    <property type="entry name" value="PyrdxlP-dep_Trfase_major"/>
</dbReference>
<feature type="region of interest" description="Disordered" evidence="1">
    <location>
        <begin position="41"/>
        <end position="69"/>
    </location>
</feature>
<keyword evidence="3" id="KW-1185">Reference proteome</keyword>
<dbReference type="InterPro" id="IPR015424">
    <property type="entry name" value="PyrdxlP-dep_Trfase"/>
</dbReference>
<proteinExistence type="predicted"/>
<evidence type="ECO:0000313" key="3">
    <source>
        <dbReference type="Proteomes" id="UP000612055"/>
    </source>
</evidence>
<dbReference type="PANTHER" id="PTHR46658:SF1">
    <property type="entry name" value="CYS OR MET METABOLISM PYRIDOXAL-PHOSPHATE-DEPENDENT ENZYME"/>
    <property type="match status" value="1"/>
</dbReference>